<evidence type="ECO:0000256" key="1">
    <source>
        <dbReference type="ARBA" id="ARBA00022679"/>
    </source>
</evidence>
<dbReference type="Pfam" id="PF00583">
    <property type="entry name" value="Acetyltransf_1"/>
    <property type="match status" value="2"/>
</dbReference>
<protein>
    <recommendedName>
        <fullName evidence="4">N-acetyltransferase domain-containing protein</fullName>
    </recommendedName>
</protein>
<dbReference type="Gene3D" id="3.40.630.30">
    <property type="match status" value="1"/>
</dbReference>
<keyword evidence="2" id="KW-0012">Acyltransferase</keyword>
<dbReference type="InterPro" id="IPR050832">
    <property type="entry name" value="Bact_Acetyltransf"/>
</dbReference>
<comment type="caution">
    <text evidence="5">The sequence shown here is derived from an EMBL/GenBank/DDBJ whole genome shotgun (WGS) entry which is preliminary data.</text>
</comment>
<keyword evidence="1" id="KW-0808">Transferase</keyword>
<feature type="domain" description="N-acetyltransferase" evidence="4">
    <location>
        <begin position="190"/>
        <end position="338"/>
    </location>
</feature>
<dbReference type="EMBL" id="BSFP01000012">
    <property type="protein sequence ID" value="GLL00988.1"/>
    <property type="molecule type" value="Genomic_DNA"/>
</dbReference>
<accession>A0A9W6NLC9</accession>
<name>A0A9W6NLC9_9ACTN</name>
<dbReference type="GO" id="GO:0016747">
    <property type="term" value="F:acyltransferase activity, transferring groups other than amino-acyl groups"/>
    <property type="evidence" value="ECO:0007669"/>
    <property type="project" value="InterPro"/>
</dbReference>
<evidence type="ECO:0000259" key="4">
    <source>
        <dbReference type="PROSITE" id="PS51186"/>
    </source>
</evidence>
<feature type="region of interest" description="Disordered" evidence="3">
    <location>
        <begin position="1"/>
        <end position="20"/>
    </location>
</feature>
<dbReference type="InterPro" id="IPR000182">
    <property type="entry name" value="GNAT_dom"/>
</dbReference>
<gene>
    <name evidence="5" type="ORF">GCM10017581_027290</name>
</gene>
<proteinExistence type="predicted"/>
<evidence type="ECO:0000256" key="3">
    <source>
        <dbReference type="SAM" id="MobiDB-lite"/>
    </source>
</evidence>
<dbReference type="CDD" id="cd04301">
    <property type="entry name" value="NAT_SF"/>
    <property type="match status" value="1"/>
</dbReference>
<organism evidence="5 6">
    <name type="scientific">Dactylosporangium matsuzakiense</name>
    <dbReference type="NCBI Taxonomy" id="53360"/>
    <lineage>
        <taxon>Bacteria</taxon>
        <taxon>Bacillati</taxon>
        <taxon>Actinomycetota</taxon>
        <taxon>Actinomycetes</taxon>
        <taxon>Micromonosporales</taxon>
        <taxon>Micromonosporaceae</taxon>
        <taxon>Dactylosporangium</taxon>
    </lineage>
</organism>
<dbReference type="Proteomes" id="UP001143480">
    <property type="component" value="Unassembled WGS sequence"/>
</dbReference>
<evidence type="ECO:0000256" key="2">
    <source>
        <dbReference type="ARBA" id="ARBA00023315"/>
    </source>
</evidence>
<dbReference type="SUPFAM" id="SSF55729">
    <property type="entry name" value="Acyl-CoA N-acyltransferases (Nat)"/>
    <property type="match status" value="2"/>
</dbReference>
<reference evidence="5" key="2">
    <citation type="submission" date="2023-01" db="EMBL/GenBank/DDBJ databases">
        <authorList>
            <person name="Sun Q."/>
            <person name="Evtushenko L."/>
        </authorList>
    </citation>
    <scope>NUCLEOTIDE SEQUENCE</scope>
    <source>
        <strain evidence="5">VKM Ac-1321</strain>
    </source>
</reference>
<sequence>MHTDLLAAGGRPPAFHTREEPARPMVAYELRPFRDADAAVVCALQARHAAHDGADALSTVEPLPEPEAVRARVAAADWAAVAHDGNGSVVGWGLLRSWTEDDGTRVHLTDGYVAPPVRGRGLGRRLLAEAESAAARHAGAGPEVLGGNASDVQPDRAALLERAGYRPVFTMVEMEHDGSAVPVRPLPEGVAVRAAVVGDAVALRALAGRAWAGRPYSALPTAEQFGHWLGRSDLDLFQVATLGGRAVGFVAATRGPGRAEIDDVQVDPDVQRRGLASAMLTRTLGALAGPGATTIRLHTEGHDPVGARSLYERLGFRVIREHHRYRKPLTSAVGSTLP</sequence>
<dbReference type="InterPro" id="IPR016181">
    <property type="entry name" value="Acyl_CoA_acyltransferase"/>
</dbReference>
<reference evidence="5" key="1">
    <citation type="journal article" date="2014" name="Int. J. Syst. Evol. Microbiol.">
        <title>Complete genome sequence of Corynebacterium casei LMG S-19264T (=DSM 44701T), isolated from a smear-ripened cheese.</title>
        <authorList>
            <consortium name="US DOE Joint Genome Institute (JGI-PGF)"/>
            <person name="Walter F."/>
            <person name="Albersmeier A."/>
            <person name="Kalinowski J."/>
            <person name="Ruckert C."/>
        </authorList>
    </citation>
    <scope>NUCLEOTIDE SEQUENCE</scope>
    <source>
        <strain evidence="5">VKM Ac-1321</strain>
    </source>
</reference>
<keyword evidence="6" id="KW-1185">Reference proteome</keyword>
<dbReference type="AlphaFoldDB" id="A0A9W6NLC9"/>
<dbReference type="PROSITE" id="PS51186">
    <property type="entry name" value="GNAT"/>
    <property type="match status" value="2"/>
</dbReference>
<feature type="domain" description="N-acetyltransferase" evidence="4">
    <location>
        <begin position="28"/>
        <end position="187"/>
    </location>
</feature>
<evidence type="ECO:0000313" key="6">
    <source>
        <dbReference type="Proteomes" id="UP001143480"/>
    </source>
</evidence>
<dbReference type="PANTHER" id="PTHR43877">
    <property type="entry name" value="AMINOALKYLPHOSPHONATE N-ACETYLTRANSFERASE-RELATED-RELATED"/>
    <property type="match status" value="1"/>
</dbReference>
<evidence type="ECO:0000313" key="5">
    <source>
        <dbReference type="EMBL" id="GLL00988.1"/>
    </source>
</evidence>